<dbReference type="EMBL" id="JAFLQZ010000016">
    <property type="protein sequence ID" value="MBO0360173.1"/>
    <property type="molecule type" value="Genomic_DNA"/>
</dbReference>
<evidence type="ECO:0000256" key="1">
    <source>
        <dbReference type="SAM" id="Phobius"/>
    </source>
</evidence>
<dbReference type="RefSeq" id="WP_206986113.1">
    <property type="nucleotide sequence ID" value="NZ_JAFLQZ010000016.1"/>
</dbReference>
<evidence type="ECO:0000313" key="3">
    <source>
        <dbReference type="Proteomes" id="UP000664144"/>
    </source>
</evidence>
<keyword evidence="1" id="KW-1133">Transmembrane helix</keyword>
<feature type="transmembrane region" description="Helical" evidence="1">
    <location>
        <begin position="25"/>
        <end position="45"/>
    </location>
</feature>
<reference evidence="2" key="1">
    <citation type="submission" date="2021-03" db="EMBL/GenBank/DDBJ databases">
        <authorList>
            <person name="Kim M.K."/>
        </authorList>
    </citation>
    <scope>NUCLEOTIDE SEQUENCE</scope>
    <source>
        <strain evidence="2">BT186</strain>
    </source>
</reference>
<sequence length="138" mass="15602">MHFFDFFDLIGNIDLSTLSKSKASLLAFVSWFLIPVAAPLLVIEFTRLSERGYPGKVLGLIIFISLISAIGIALLLFIFRFVHAYKPTEFLVFVLSLTLMLSASTFYIIRKHQLDKIKLSTSLQHATLSVRLTRIPIL</sequence>
<comment type="caution">
    <text evidence="2">The sequence shown here is derived from an EMBL/GenBank/DDBJ whole genome shotgun (WGS) entry which is preliminary data.</text>
</comment>
<keyword evidence="1" id="KW-0812">Transmembrane</keyword>
<dbReference type="AlphaFoldDB" id="A0A939F2G6"/>
<dbReference type="Proteomes" id="UP000664144">
    <property type="component" value="Unassembled WGS sequence"/>
</dbReference>
<protein>
    <submittedName>
        <fullName evidence="2">Uncharacterized protein</fullName>
    </submittedName>
</protein>
<accession>A0A939F2G6</accession>
<gene>
    <name evidence="2" type="ORF">J0X19_19585</name>
</gene>
<name>A0A939F2G6_9BACT</name>
<organism evidence="2 3">
    <name type="scientific">Hymenobacter telluris</name>
    <dbReference type="NCBI Taxonomy" id="2816474"/>
    <lineage>
        <taxon>Bacteria</taxon>
        <taxon>Pseudomonadati</taxon>
        <taxon>Bacteroidota</taxon>
        <taxon>Cytophagia</taxon>
        <taxon>Cytophagales</taxon>
        <taxon>Hymenobacteraceae</taxon>
        <taxon>Hymenobacter</taxon>
    </lineage>
</organism>
<proteinExistence type="predicted"/>
<keyword evidence="1" id="KW-0472">Membrane</keyword>
<keyword evidence="3" id="KW-1185">Reference proteome</keyword>
<feature type="transmembrane region" description="Helical" evidence="1">
    <location>
        <begin position="90"/>
        <end position="109"/>
    </location>
</feature>
<evidence type="ECO:0000313" key="2">
    <source>
        <dbReference type="EMBL" id="MBO0360173.1"/>
    </source>
</evidence>
<feature type="transmembrane region" description="Helical" evidence="1">
    <location>
        <begin position="57"/>
        <end position="78"/>
    </location>
</feature>